<dbReference type="InterPro" id="IPR025234">
    <property type="entry name" value="YjzH-like"/>
</dbReference>
<evidence type="ECO:0000313" key="2">
    <source>
        <dbReference type="Proteomes" id="UP000675379"/>
    </source>
</evidence>
<dbReference type="RefSeq" id="WP_211802577.1">
    <property type="nucleotide sequence ID" value="NZ_JAGSCS010000022.1"/>
</dbReference>
<keyword evidence="2" id="KW-1185">Reference proteome</keyword>
<dbReference type="Proteomes" id="UP000675379">
    <property type="component" value="Unassembled WGS sequence"/>
</dbReference>
<proteinExistence type="predicted"/>
<dbReference type="AlphaFoldDB" id="A0A941CTK8"/>
<reference evidence="1" key="1">
    <citation type="submission" date="2021-04" db="EMBL/GenBank/DDBJ databases">
        <title>Proteiniclasticum sedimins sp. nov., an obligate anaerobic bacterium isolated from anaerobic sludge.</title>
        <authorList>
            <person name="Liu J."/>
        </authorList>
    </citation>
    <scope>NUCLEOTIDE SEQUENCE</scope>
    <source>
        <strain evidence="1">BAD-10</strain>
    </source>
</reference>
<evidence type="ECO:0000313" key="1">
    <source>
        <dbReference type="EMBL" id="MBR0577161.1"/>
    </source>
</evidence>
<protein>
    <submittedName>
        <fullName evidence="1">DUF4177 domain-containing protein</fullName>
    </submittedName>
</protein>
<accession>A0A941CTK8</accession>
<dbReference type="Pfam" id="PF13783">
    <property type="entry name" value="DUF4177"/>
    <property type="match status" value="1"/>
</dbReference>
<comment type="caution">
    <text evidence="1">The sequence shown here is derived from an EMBL/GenBank/DDBJ whole genome shotgun (WGS) entry which is preliminary data.</text>
</comment>
<name>A0A941CTK8_9CLOT</name>
<dbReference type="EMBL" id="JAGSCS010000022">
    <property type="protein sequence ID" value="MBR0577161.1"/>
    <property type="molecule type" value="Genomic_DNA"/>
</dbReference>
<organism evidence="1 2">
    <name type="scientific">Proteiniclasticum sediminis</name>
    <dbReference type="NCBI Taxonomy" id="2804028"/>
    <lineage>
        <taxon>Bacteria</taxon>
        <taxon>Bacillati</taxon>
        <taxon>Bacillota</taxon>
        <taxon>Clostridia</taxon>
        <taxon>Eubacteriales</taxon>
        <taxon>Clostridiaceae</taxon>
        <taxon>Proteiniclasticum</taxon>
    </lineage>
</organism>
<sequence length="68" mass="7978">MYRYEYERITSSMSGWGPLSGNSYGTEDYKRIITRRAENGWRFVTVIPAVQRGTGHIQEMDLIFEKEV</sequence>
<gene>
    <name evidence="1" type="ORF">KCG48_12630</name>
</gene>